<comment type="caution">
    <text evidence="2">The sequence shown here is derived from an EMBL/GenBank/DDBJ whole genome shotgun (WGS) entry which is preliminary data.</text>
</comment>
<evidence type="ECO:0000313" key="2">
    <source>
        <dbReference type="EMBL" id="GAG08206.1"/>
    </source>
</evidence>
<feature type="non-terminal residue" evidence="2">
    <location>
        <position position="138"/>
    </location>
</feature>
<organism evidence="2">
    <name type="scientific">marine sediment metagenome</name>
    <dbReference type="NCBI Taxonomy" id="412755"/>
    <lineage>
        <taxon>unclassified sequences</taxon>
        <taxon>metagenomes</taxon>
        <taxon>ecological metagenomes</taxon>
    </lineage>
</organism>
<dbReference type="EMBL" id="BARS01029758">
    <property type="protein sequence ID" value="GAG08206.1"/>
    <property type="molecule type" value="Genomic_DNA"/>
</dbReference>
<keyword evidence="1" id="KW-0472">Membrane</keyword>
<accession>X0W693</accession>
<keyword evidence="1" id="KW-1133">Transmembrane helix</keyword>
<sequence length="138" mass="16087">MVYKRYIKKNGKVYGPYYYKNRKENGKVITEYIGTESSVNKKKPLKVFLIIFISLILLFSSFLILRNNLTDFSFNIEDFSLNSIKTMTGFLISEDFNNSNEIDNSESDVIDIEENITEEKNSIVEINETQDKNETIVK</sequence>
<dbReference type="AlphaFoldDB" id="X0W693"/>
<evidence type="ECO:0000256" key="1">
    <source>
        <dbReference type="SAM" id="Phobius"/>
    </source>
</evidence>
<name>X0W693_9ZZZZ</name>
<keyword evidence="1" id="KW-0812">Transmembrane</keyword>
<gene>
    <name evidence="2" type="ORF">S01H1_46471</name>
</gene>
<reference evidence="2" key="1">
    <citation type="journal article" date="2014" name="Front. Microbiol.">
        <title>High frequency of phylogenetically diverse reductive dehalogenase-homologous genes in deep subseafloor sedimentary metagenomes.</title>
        <authorList>
            <person name="Kawai M."/>
            <person name="Futagami T."/>
            <person name="Toyoda A."/>
            <person name="Takaki Y."/>
            <person name="Nishi S."/>
            <person name="Hori S."/>
            <person name="Arai W."/>
            <person name="Tsubouchi T."/>
            <person name="Morono Y."/>
            <person name="Uchiyama I."/>
            <person name="Ito T."/>
            <person name="Fujiyama A."/>
            <person name="Inagaki F."/>
            <person name="Takami H."/>
        </authorList>
    </citation>
    <scope>NUCLEOTIDE SEQUENCE</scope>
    <source>
        <strain evidence="2">Expedition CK06-06</strain>
    </source>
</reference>
<feature type="transmembrane region" description="Helical" evidence="1">
    <location>
        <begin position="47"/>
        <end position="65"/>
    </location>
</feature>
<protein>
    <submittedName>
        <fullName evidence="2">Uncharacterized protein</fullName>
    </submittedName>
</protein>
<proteinExistence type="predicted"/>